<sequence>MKVLNSQYKEAREEERIGLAQLMCILRKKIRVLCRAEWHRRWQRRERARKRAAFIANLFKFTKELLGRSEGSQRGRPQSEGPSGTSYKVYKKRLRRLWKILRVFWRRGKIPEQWRVAEGVWIPKEENSTQIDQFRIISLLCVEAKVFFSAVSNRLCTYLSKNTYIDT</sequence>
<dbReference type="Proteomes" id="UP001152622">
    <property type="component" value="Chromosome 4"/>
</dbReference>
<protein>
    <submittedName>
        <fullName evidence="1">Uncharacterized protein</fullName>
    </submittedName>
</protein>
<dbReference type="AlphaFoldDB" id="A0A9Q1FQ42"/>
<dbReference type="EMBL" id="JAINUF010000004">
    <property type="protein sequence ID" value="KAJ8364106.1"/>
    <property type="molecule type" value="Genomic_DNA"/>
</dbReference>
<evidence type="ECO:0000313" key="2">
    <source>
        <dbReference type="Proteomes" id="UP001152622"/>
    </source>
</evidence>
<comment type="caution">
    <text evidence="1">The sequence shown here is derived from an EMBL/GenBank/DDBJ whole genome shotgun (WGS) entry which is preliminary data.</text>
</comment>
<proteinExistence type="predicted"/>
<gene>
    <name evidence="1" type="ORF">SKAU_G00129370</name>
</gene>
<reference evidence="1" key="1">
    <citation type="journal article" date="2023" name="Science">
        <title>Genome structures resolve the early diversification of teleost fishes.</title>
        <authorList>
            <person name="Parey E."/>
            <person name="Louis A."/>
            <person name="Montfort J."/>
            <person name="Bouchez O."/>
            <person name="Roques C."/>
            <person name="Iampietro C."/>
            <person name="Lluch J."/>
            <person name="Castinel A."/>
            <person name="Donnadieu C."/>
            <person name="Desvignes T."/>
            <person name="Floi Bucao C."/>
            <person name="Jouanno E."/>
            <person name="Wen M."/>
            <person name="Mejri S."/>
            <person name="Dirks R."/>
            <person name="Jansen H."/>
            <person name="Henkel C."/>
            <person name="Chen W.J."/>
            <person name="Zahm M."/>
            <person name="Cabau C."/>
            <person name="Klopp C."/>
            <person name="Thompson A.W."/>
            <person name="Robinson-Rechavi M."/>
            <person name="Braasch I."/>
            <person name="Lecointre G."/>
            <person name="Bobe J."/>
            <person name="Postlethwait J.H."/>
            <person name="Berthelot C."/>
            <person name="Roest Crollius H."/>
            <person name="Guiguen Y."/>
        </authorList>
    </citation>
    <scope>NUCLEOTIDE SEQUENCE</scope>
    <source>
        <strain evidence="1">WJC10195</strain>
    </source>
</reference>
<name>A0A9Q1FQ42_SYNKA</name>
<evidence type="ECO:0000313" key="1">
    <source>
        <dbReference type="EMBL" id="KAJ8364106.1"/>
    </source>
</evidence>
<keyword evidence="2" id="KW-1185">Reference proteome</keyword>
<dbReference type="OrthoDB" id="8941124at2759"/>
<organism evidence="1 2">
    <name type="scientific">Synaphobranchus kaupii</name>
    <name type="common">Kaup's arrowtooth eel</name>
    <dbReference type="NCBI Taxonomy" id="118154"/>
    <lineage>
        <taxon>Eukaryota</taxon>
        <taxon>Metazoa</taxon>
        <taxon>Chordata</taxon>
        <taxon>Craniata</taxon>
        <taxon>Vertebrata</taxon>
        <taxon>Euteleostomi</taxon>
        <taxon>Actinopterygii</taxon>
        <taxon>Neopterygii</taxon>
        <taxon>Teleostei</taxon>
        <taxon>Anguilliformes</taxon>
        <taxon>Synaphobranchidae</taxon>
        <taxon>Synaphobranchus</taxon>
    </lineage>
</organism>
<accession>A0A9Q1FQ42</accession>
<dbReference type="PANTHER" id="PTHR19446">
    <property type="entry name" value="REVERSE TRANSCRIPTASES"/>
    <property type="match status" value="1"/>
</dbReference>